<reference evidence="1 2" key="1">
    <citation type="submission" date="2019-02" db="EMBL/GenBank/DDBJ databases">
        <title>Genome sequencing of the rare red list fungi Phellinidium pouzarii.</title>
        <authorList>
            <person name="Buettner E."/>
            <person name="Kellner H."/>
        </authorList>
    </citation>
    <scope>NUCLEOTIDE SEQUENCE [LARGE SCALE GENOMIC DNA]</scope>
    <source>
        <strain evidence="1 2">DSM 108285</strain>
    </source>
</reference>
<sequence>MTDSQDSPNGRLKGGYREDCMSLWPSIVSGPKDVARKIWQATFLNLSNQDVMKSEETRRTQIQLSIVIIASQLIAM</sequence>
<accession>A0A4S4LDY0</accession>
<evidence type="ECO:0000313" key="1">
    <source>
        <dbReference type="EMBL" id="THH09361.1"/>
    </source>
</evidence>
<comment type="caution">
    <text evidence="1">The sequence shown here is derived from an EMBL/GenBank/DDBJ whole genome shotgun (WGS) entry which is preliminary data.</text>
</comment>
<dbReference type="AlphaFoldDB" id="A0A4S4LDY0"/>
<dbReference type="EMBL" id="SGPK01000066">
    <property type="protein sequence ID" value="THH09361.1"/>
    <property type="molecule type" value="Genomic_DNA"/>
</dbReference>
<dbReference type="Proteomes" id="UP000308199">
    <property type="component" value="Unassembled WGS sequence"/>
</dbReference>
<gene>
    <name evidence="1" type="ORF">EW145_g2061</name>
</gene>
<evidence type="ECO:0000313" key="2">
    <source>
        <dbReference type="Proteomes" id="UP000308199"/>
    </source>
</evidence>
<name>A0A4S4LDY0_9AGAM</name>
<protein>
    <submittedName>
        <fullName evidence="1">Uncharacterized protein</fullName>
    </submittedName>
</protein>
<proteinExistence type="predicted"/>
<organism evidence="1 2">
    <name type="scientific">Phellinidium pouzarii</name>
    <dbReference type="NCBI Taxonomy" id="167371"/>
    <lineage>
        <taxon>Eukaryota</taxon>
        <taxon>Fungi</taxon>
        <taxon>Dikarya</taxon>
        <taxon>Basidiomycota</taxon>
        <taxon>Agaricomycotina</taxon>
        <taxon>Agaricomycetes</taxon>
        <taxon>Hymenochaetales</taxon>
        <taxon>Hymenochaetaceae</taxon>
        <taxon>Phellinidium</taxon>
    </lineage>
</organism>
<keyword evidence="2" id="KW-1185">Reference proteome</keyword>